<feature type="region of interest" description="Disordered" evidence="2">
    <location>
        <begin position="1"/>
        <end position="32"/>
    </location>
</feature>
<dbReference type="GO" id="GO:0003723">
    <property type="term" value="F:RNA binding"/>
    <property type="evidence" value="ECO:0007669"/>
    <property type="project" value="UniProtKB-UniRule"/>
</dbReference>
<keyword evidence="1" id="KW-0694">RNA-binding</keyword>
<name>A0A7J6MXQ0_PERCH</name>
<dbReference type="InterPro" id="IPR012677">
    <property type="entry name" value="Nucleotide-bd_a/b_plait_sf"/>
</dbReference>
<feature type="compositionally biased region" description="Basic and acidic residues" evidence="2">
    <location>
        <begin position="420"/>
        <end position="436"/>
    </location>
</feature>
<dbReference type="Gene3D" id="3.30.70.330">
    <property type="match status" value="2"/>
</dbReference>
<feature type="region of interest" description="Disordered" evidence="2">
    <location>
        <begin position="420"/>
        <end position="476"/>
    </location>
</feature>
<evidence type="ECO:0000256" key="2">
    <source>
        <dbReference type="SAM" id="MobiDB-lite"/>
    </source>
</evidence>
<protein>
    <recommendedName>
        <fullName evidence="3">RRM domain-containing protein</fullName>
    </recommendedName>
</protein>
<dbReference type="Pfam" id="PF07744">
    <property type="entry name" value="SPOC"/>
    <property type="match status" value="1"/>
</dbReference>
<evidence type="ECO:0000313" key="4">
    <source>
        <dbReference type="EMBL" id="KAF4676385.1"/>
    </source>
</evidence>
<organism evidence="4 5">
    <name type="scientific">Perkinsus chesapeaki</name>
    <name type="common">Clam parasite</name>
    <name type="synonym">Perkinsus andrewsi</name>
    <dbReference type="NCBI Taxonomy" id="330153"/>
    <lineage>
        <taxon>Eukaryota</taxon>
        <taxon>Sar</taxon>
        <taxon>Alveolata</taxon>
        <taxon>Perkinsozoa</taxon>
        <taxon>Perkinsea</taxon>
        <taxon>Perkinsida</taxon>
        <taxon>Perkinsidae</taxon>
        <taxon>Perkinsus</taxon>
    </lineage>
</organism>
<dbReference type="PROSITE" id="PS50102">
    <property type="entry name" value="RRM"/>
    <property type="match status" value="2"/>
</dbReference>
<dbReference type="InterPro" id="IPR052645">
    <property type="entry name" value="Pumilio_domain_protein"/>
</dbReference>
<accession>A0A7J6MXQ0</accession>
<dbReference type="InterPro" id="IPR012921">
    <property type="entry name" value="SPOC_C"/>
</dbReference>
<feature type="domain" description="RRM" evidence="3">
    <location>
        <begin position="323"/>
        <end position="399"/>
    </location>
</feature>
<feature type="region of interest" description="Disordered" evidence="2">
    <location>
        <begin position="126"/>
        <end position="147"/>
    </location>
</feature>
<evidence type="ECO:0000313" key="5">
    <source>
        <dbReference type="Proteomes" id="UP000591131"/>
    </source>
</evidence>
<dbReference type="OrthoDB" id="2017782at2759"/>
<dbReference type="SUPFAM" id="SSF54928">
    <property type="entry name" value="RNA-binding domain, RBD"/>
    <property type="match status" value="2"/>
</dbReference>
<evidence type="ECO:0000256" key="1">
    <source>
        <dbReference type="PROSITE-ProRule" id="PRU00176"/>
    </source>
</evidence>
<dbReference type="PANTHER" id="PTHR47093:SF1">
    <property type="entry name" value="PROTEIN JSN1-RELATED"/>
    <property type="match status" value="1"/>
</dbReference>
<comment type="caution">
    <text evidence="4">The sequence shown here is derived from an EMBL/GenBank/DDBJ whole genome shotgun (WGS) entry which is preliminary data.</text>
</comment>
<evidence type="ECO:0000259" key="3">
    <source>
        <dbReference type="PROSITE" id="PS50102"/>
    </source>
</evidence>
<dbReference type="PANTHER" id="PTHR47093">
    <property type="entry name" value="PROTEIN JSN1-RELATED"/>
    <property type="match status" value="1"/>
</dbReference>
<reference evidence="4 5" key="1">
    <citation type="submission" date="2020-04" db="EMBL/GenBank/DDBJ databases">
        <title>Perkinsus chesapeaki whole genome sequence.</title>
        <authorList>
            <person name="Bogema D.R."/>
        </authorList>
    </citation>
    <scope>NUCLEOTIDE SEQUENCE [LARGE SCALE GENOMIC DNA]</scope>
    <source>
        <strain evidence="4">ATCC PRA-425</strain>
    </source>
</reference>
<dbReference type="AlphaFoldDB" id="A0A7J6MXQ0"/>
<sequence length="620" mass="70233">MDDHDEDLFVDYGDFGGQQQLSPRHEADANDAGATDTVMAGQEGVPQNAEELLGNPPSSTVYIYNAPDDTDEAEVEMRCGRFGEVVNVEKVEEKMVVNFKNTKSAYAAREKLDKSKFDDNEVHVYFGPQQGDHHRKEKGLPGEAPAPIGGIAVRMDVDPLTGEYLAGARVVGTGARHANGGLRPRMMSEDKQSLKIEPPVEPVSHWTEVHDLENADCAALLDDYSKHPHREYLNNRYVLFGNLPASEVDIDSRQSIKSFLVRWIKLEDLVDTNKIIVAGIPVLHVTLKSTRAAAFLQSHVEKDLHEHGHATHVAFAPPLKADKKLWVGWSLPMGFKVAETDLNKAFASFGYIEDFRMLENKNCAFIQYSHVADAIKAYNHMYGLEIAAGHFLNVDFTTPPTVQHMSLLYRNRDDVPGLHQSLDEYRNRRINRDRSRSPRHHHHHRHRSRSRDDRQLGRRRDYQRVPSRSRDSSPHRAVETLSLLKMGELACQVKWRFVRGSEKNRLSHLSKLNIDQRTKMEHCRSHAERQPDDTTVWYLSAASKDDCEGYDKLCDYFISKDRVGFIHIDDYYYYLCPPSKECAEALGLEPSCYMILVQIAESPGDATITAVRAPHEGGGK</sequence>
<dbReference type="InterPro" id="IPR000504">
    <property type="entry name" value="RRM_dom"/>
</dbReference>
<keyword evidence="5" id="KW-1185">Reference proteome</keyword>
<feature type="compositionally biased region" description="Basic and acidic residues" evidence="2">
    <location>
        <begin position="131"/>
        <end position="140"/>
    </location>
</feature>
<gene>
    <name evidence="4" type="ORF">FOL47_006299</name>
</gene>
<dbReference type="SMART" id="SM00360">
    <property type="entry name" value="RRM"/>
    <property type="match status" value="2"/>
</dbReference>
<feature type="domain" description="RRM" evidence="3">
    <location>
        <begin position="59"/>
        <end position="129"/>
    </location>
</feature>
<dbReference type="GO" id="GO:0000288">
    <property type="term" value="P:nuclear-transcribed mRNA catabolic process, deadenylation-dependent decay"/>
    <property type="evidence" value="ECO:0007669"/>
    <property type="project" value="TreeGrafter"/>
</dbReference>
<dbReference type="InterPro" id="IPR035979">
    <property type="entry name" value="RBD_domain_sf"/>
</dbReference>
<dbReference type="EMBL" id="JAAPAO010000035">
    <property type="protein sequence ID" value="KAF4676385.1"/>
    <property type="molecule type" value="Genomic_DNA"/>
</dbReference>
<proteinExistence type="predicted"/>
<dbReference type="Proteomes" id="UP000591131">
    <property type="component" value="Unassembled WGS sequence"/>
</dbReference>
<feature type="compositionally biased region" description="Basic and acidic residues" evidence="2">
    <location>
        <begin position="450"/>
        <end position="476"/>
    </location>
</feature>
<dbReference type="Pfam" id="PF00076">
    <property type="entry name" value="RRM_1"/>
    <property type="match status" value="2"/>
</dbReference>
<feature type="compositionally biased region" description="Basic residues" evidence="2">
    <location>
        <begin position="437"/>
        <end position="449"/>
    </location>
</feature>